<sequence>MGSQEHHCPDCGQPVETVVRRHKTLGAWVPTWVAGPCHNPECGAYAEAGAEHEEKHEQPDTPGTPTVDTTVKPTAKNS</sequence>
<accession>A0AAU1HUJ0</accession>
<evidence type="ECO:0000256" key="1">
    <source>
        <dbReference type="SAM" id="MobiDB-lite"/>
    </source>
</evidence>
<reference evidence="2" key="1">
    <citation type="submission" date="2022-10" db="EMBL/GenBank/DDBJ databases">
        <title>The complete genomes of actinobacterial strains from the NBC collection.</title>
        <authorList>
            <person name="Joergensen T.S."/>
            <person name="Alvarez Arevalo M."/>
            <person name="Sterndorff E.B."/>
            <person name="Faurdal D."/>
            <person name="Vuksanovic O."/>
            <person name="Mourched A.-S."/>
            <person name="Charusanti P."/>
            <person name="Shaw S."/>
            <person name="Blin K."/>
            <person name="Weber T."/>
        </authorList>
    </citation>
    <scope>NUCLEOTIDE SEQUENCE</scope>
    <source>
        <strain evidence="2">NBC 00180</strain>
    </source>
</reference>
<protein>
    <submittedName>
        <fullName evidence="2">Uncharacterized protein</fullName>
    </submittedName>
</protein>
<feature type="region of interest" description="Disordered" evidence="1">
    <location>
        <begin position="46"/>
        <end position="78"/>
    </location>
</feature>
<dbReference type="AlphaFoldDB" id="A0AAU1HUJ0"/>
<feature type="compositionally biased region" description="Basic and acidic residues" evidence="1">
    <location>
        <begin position="49"/>
        <end position="59"/>
    </location>
</feature>
<name>A0AAU1HUJ0_9ACTN</name>
<evidence type="ECO:0000313" key="2">
    <source>
        <dbReference type="EMBL" id="WTP86105.1"/>
    </source>
</evidence>
<gene>
    <name evidence="2" type="ORF">OG477_12325</name>
</gene>
<organism evidence="2">
    <name type="scientific">Streptomyces sp. NBC_00180</name>
    <dbReference type="NCBI Taxonomy" id="2903632"/>
    <lineage>
        <taxon>Bacteria</taxon>
        <taxon>Bacillati</taxon>
        <taxon>Actinomycetota</taxon>
        <taxon>Actinomycetes</taxon>
        <taxon>Kitasatosporales</taxon>
        <taxon>Streptomycetaceae</taxon>
        <taxon>Streptomyces</taxon>
    </lineage>
</organism>
<feature type="compositionally biased region" description="Low complexity" evidence="1">
    <location>
        <begin position="60"/>
        <end position="78"/>
    </location>
</feature>
<proteinExistence type="predicted"/>
<dbReference type="EMBL" id="CP108140">
    <property type="protein sequence ID" value="WTP86105.1"/>
    <property type="molecule type" value="Genomic_DNA"/>
</dbReference>